<dbReference type="PANTHER" id="PTHR43557:SF2">
    <property type="entry name" value="RIESKE DOMAIN-CONTAINING PROTEIN-RELATED"/>
    <property type="match status" value="1"/>
</dbReference>
<organism evidence="7 8">
    <name type="scientific">Gilvimarinus japonicus</name>
    <dbReference type="NCBI Taxonomy" id="1796469"/>
    <lineage>
        <taxon>Bacteria</taxon>
        <taxon>Pseudomonadati</taxon>
        <taxon>Pseudomonadota</taxon>
        <taxon>Gammaproteobacteria</taxon>
        <taxon>Cellvibrionales</taxon>
        <taxon>Cellvibrionaceae</taxon>
        <taxon>Gilvimarinus</taxon>
    </lineage>
</organism>
<gene>
    <name evidence="7" type="ORF">ACFOEB_09955</name>
</gene>
<dbReference type="InterPro" id="IPR036188">
    <property type="entry name" value="FAD/NAD-bd_sf"/>
</dbReference>
<evidence type="ECO:0000259" key="6">
    <source>
        <dbReference type="Pfam" id="PF14759"/>
    </source>
</evidence>
<proteinExistence type="predicted"/>
<keyword evidence="8" id="KW-1185">Reference proteome</keyword>
<dbReference type="Pfam" id="PF14759">
    <property type="entry name" value="Reductase_C"/>
    <property type="match status" value="1"/>
</dbReference>
<evidence type="ECO:0000313" key="7">
    <source>
        <dbReference type="EMBL" id="MFC3155521.1"/>
    </source>
</evidence>
<accession>A0ABV7HRV1</accession>
<dbReference type="InterPro" id="IPR016156">
    <property type="entry name" value="FAD/NAD-linked_Rdtase_dimer_sf"/>
</dbReference>
<dbReference type="SUPFAM" id="SSF51905">
    <property type="entry name" value="FAD/NAD(P)-binding domain"/>
    <property type="match status" value="2"/>
</dbReference>
<dbReference type="PRINTS" id="PR00411">
    <property type="entry name" value="PNDRDTASEI"/>
</dbReference>
<dbReference type="InterPro" id="IPR050446">
    <property type="entry name" value="FAD-oxidoreductase/Apoptosis"/>
</dbReference>
<dbReference type="RefSeq" id="WP_382416271.1">
    <property type="nucleotide sequence ID" value="NZ_AP031500.1"/>
</dbReference>
<keyword evidence="4" id="KW-0560">Oxidoreductase</keyword>
<feature type="domain" description="Reductase C-terminal" evidence="6">
    <location>
        <begin position="329"/>
        <end position="415"/>
    </location>
</feature>
<evidence type="ECO:0000256" key="4">
    <source>
        <dbReference type="ARBA" id="ARBA00023002"/>
    </source>
</evidence>
<comment type="cofactor">
    <cofactor evidence="1">
        <name>FAD</name>
        <dbReference type="ChEBI" id="CHEBI:57692"/>
    </cofactor>
</comment>
<dbReference type="Pfam" id="PF07992">
    <property type="entry name" value="Pyr_redox_2"/>
    <property type="match status" value="1"/>
</dbReference>
<dbReference type="InterPro" id="IPR023753">
    <property type="entry name" value="FAD/NAD-binding_dom"/>
</dbReference>
<name>A0ABV7HRV1_9GAMM</name>
<protein>
    <submittedName>
        <fullName evidence="7">NAD(P)/FAD-dependent oxidoreductase</fullName>
    </submittedName>
</protein>
<dbReference type="Gene3D" id="3.50.50.60">
    <property type="entry name" value="FAD/NAD(P)-binding domain"/>
    <property type="match status" value="2"/>
</dbReference>
<evidence type="ECO:0000256" key="3">
    <source>
        <dbReference type="ARBA" id="ARBA00022827"/>
    </source>
</evidence>
<feature type="domain" description="FAD/NAD(P)-binding" evidence="5">
    <location>
        <begin position="11"/>
        <end position="310"/>
    </location>
</feature>
<dbReference type="Gene3D" id="3.30.390.30">
    <property type="match status" value="1"/>
</dbReference>
<dbReference type="PANTHER" id="PTHR43557">
    <property type="entry name" value="APOPTOSIS-INDUCING FACTOR 1"/>
    <property type="match status" value="1"/>
</dbReference>
<dbReference type="SUPFAM" id="SSF55424">
    <property type="entry name" value="FAD/NAD-linked reductases, dimerisation (C-terminal) domain"/>
    <property type="match status" value="1"/>
</dbReference>
<evidence type="ECO:0000259" key="5">
    <source>
        <dbReference type="Pfam" id="PF07992"/>
    </source>
</evidence>
<reference evidence="8" key="1">
    <citation type="journal article" date="2019" name="Int. J. Syst. Evol. Microbiol.">
        <title>The Global Catalogue of Microorganisms (GCM) 10K type strain sequencing project: providing services to taxonomists for standard genome sequencing and annotation.</title>
        <authorList>
            <consortium name="The Broad Institute Genomics Platform"/>
            <consortium name="The Broad Institute Genome Sequencing Center for Infectious Disease"/>
            <person name="Wu L."/>
            <person name="Ma J."/>
        </authorList>
    </citation>
    <scope>NUCLEOTIDE SEQUENCE [LARGE SCALE GENOMIC DNA]</scope>
    <source>
        <strain evidence="8">KCTC 52141</strain>
    </source>
</reference>
<dbReference type="PRINTS" id="PR00368">
    <property type="entry name" value="FADPNR"/>
</dbReference>
<dbReference type="EMBL" id="JBHRTL010000006">
    <property type="protein sequence ID" value="MFC3155521.1"/>
    <property type="molecule type" value="Genomic_DNA"/>
</dbReference>
<evidence type="ECO:0000313" key="8">
    <source>
        <dbReference type="Proteomes" id="UP001595548"/>
    </source>
</evidence>
<dbReference type="Proteomes" id="UP001595548">
    <property type="component" value="Unassembled WGS sequence"/>
</dbReference>
<dbReference type="InterPro" id="IPR028202">
    <property type="entry name" value="Reductase_C"/>
</dbReference>
<sequence>MTNPQSGNDVCIIIGASHGGVNLAFALRKEGWSGDIHVIDKDPNPPYHRPPLSKAHLLSDAGLEKILLKSLKAYEDNGIKLHLGHTVTAIDHHQQLVNFEDGSSQHYDKLVLAVGARPIIPPIKGIDSVKHLFPMRTAEHVNQIRSAFAQSDSKHVVIIGGGYIGLETAASLQKMGAKVTVLEREERILARVTAPVMSEFFHRLHADNNVKIHTEKNVVELRQTADTQEVVCSDGSIYPANLIVMGVGIRVNQELAEEAGLEIDNGIKVDASCRTSDVNIYAIGDCTYHHNKHYDRFLRLESVQNAVDQAKTTAKALTGKEADYDALPWFWSDQYDVKLQMVGLSQGYNNIIKRDESENGQHKFSTWYFKDDELLAVDAVNNAKAYVVGTKFIADKKQPKKADVSNTNVDLKDLLR</sequence>
<keyword evidence="3" id="KW-0274">FAD</keyword>
<evidence type="ECO:0000256" key="1">
    <source>
        <dbReference type="ARBA" id="ARBA00001974"/>
    </source>
</evidence>
<evidence type="ECO:0000256" key="2">
    <source>
        <dbReference type="ARBA" id="ARBA00022630"/>
    </source>
</evidence>
<keyword evidence="2" id="KW-0285">Flavoprotein</keyword>
<comment type="caution">
    <text evidence="7">The sequence shown here is derived from an EMBL/GenBank/DDBJ whole genome shotgun (WGS) entry which is preliminary data.</text>
</comment>